<gene>
    <name evidence="2" type="ORF">Asera_10110</name>
</gene>
<evidence type="ECO:0000313" key="3">
    <source>
        <dbReference type="Proteomes" id="UP000680750"/>
    </source>
</evidence>
<evidence type="ECO:0000256" key="1">
    <source>
        <dbReference type="SAM" id="Phobius"/>
    </source>
</evidence>
<dbReference type="AlphaFoldDB" id="A0A810KUJ9"/>
<dbReference type="Proteomes" id="UP000680750">
    <property type="component" value="Chromosome"/>
</dbReference>
<dbReference type="KEGG" id="aser:Asera_10110"/>
<feature type="transmembrane region" description="Helical" evidence="1">
    <location>
        <begin position="106"/>
        <end position="129"/>
    </location>
</feature>
<name>A0A810KUJ9_9ACTN</name>
<proteinExistence type="predicted"/>
<accession>A0A810KUJ9</accession>
<protein>
    <submittedName>
        <fullName evidence="2">Uncharacterized protein</fullName>
    </submittedName>
</protein>
<keyword evidence="3" id="KW-1185">Reference proteome</keyword>
<sequence length="200" mass="20764">MIVGAEGNAPEPAPQWPARLSGSLLLGQGVVLLVAAGCAWSEMRSAGQWAAAATAAHPVSAADAHEATVVVAAIAEDMVIYSLAMAPLFLLGGLWLLLARSEPSRAVAFVVVAIGSMCCLANGCCIDYTTQSDVADAVLAAAPPESAWQDLIGTLADGWLLTPIVSLVVAVLVGVQLSWDNDAAARMTLFLDRRSWPVQR</sequence>
<keyword evidence="1" id="KW-0472">Membrane</keyword>
<organism evidence="2 3">
    <name type="scientific">Actinocatenispora sera</name>
    <dbReference type="NCBI Taxonomy" id="390989"/>
    <lineage>
        <taxon>Bacteria</taxon>
        <taxon>Bacillati</taxon>
        <taxon>Actinomycetota</taxon>
        <taxon>Actinomycetes</taxon>
        <taxon>Micromonosporales</taxon>
        <taxon>Micromonosporaceae</taxon>
        <taxon>Actinocatenispora</taxon>
    </lineage>
</organism>
<evidence type="ECO:0000313" key="2">
    <source>
        <dbReference type="EMBL" id="BCJ26903.1"/>
    </source>
</evidence>
<reference evidence="2" key="1">
    <citation type="submission" date="2020-08" db="EMBL/GenBank/DDBJ databases">
        <title>Whole genome shotgun sequence of Actinocatenispora sera NBRC 101916.</title>
        <authorList>
            <person name="Komaki H."/>
            <person name="Tamura T."/>
        </authorList>
    </citation>
    <scope>NUCLEOTIDE SEQUENCE</scope>
    <source>
        <strain evidence="2">NBRC 101916</strain>
    </source>
</reference>
<dbReference type="RefSeq" id="WP_157034695.1">
    <property type="nucleotide sequence ID" value="NZ_AP023354.1"/>
</dbReference>
<feature type="transmembrane region" description="Helical" evidence="1">
    <location>
        <begin position="158"/>
        <end position="179"/>
    </location>
</feature>
<feature type="transmembrane region" description="Helical" evidence="1">
    <location>
        <begin position="78"/>
        <end position="99"/>
    </location>
</feature>
<dbReference type="EMBL" id="AP023354">
    <property type="protein sequence ID" value="BCJ26903.1"/>
    <property type="molecule type" value="Genomic_DNA"/>
</dbReference>
<keyword evidence="1" id="KW-0812">Transmembrane</keyword>
<keyword evidence="1" id="KW-1133">Transmembrane helix</keyword>